<accession>A0ACB7YBI6</accession>
<organism evidence="1 2">
    <name type="scientific">Vaccinium darrowii</name>
    <dbReference type="NCBI Taxonomy" id="229202"/>
    <lineage>
        <taxon>Eukaryota</taxon>
        <taxon>Viridiplantae</taxon>
        <taxon>Streptophyta</taxon>
        <taxon>Embryophyta</taxon>
        <taxon>Tracheophyta</taxon>
        <taxon>Spermatophyta</taxon>
        <taxon>Magnoliopsida</taxon>
        <taxon>eudicotyledons</taxon>
        <taxon>Gunneridae</taxon>
        <taxon>Pentapetalae</taxon>
        <taxon>asterids</taxon>
        <taxon>Ericales</taxon>
        <taxon>Ericaceae</taxon>
        <taxon>Vaccinioideae</taxon>
        <taxon>Vaccinieae</taxon>
        <taxon>Vaccinium</taxon>
    </lineage>
</organism>
<gene>
    <name evidence="1" type="ORF">Vadar_002130</name>
</gene>
<name>A0ACB7YBI6_9ERIC</name>
<proteinExistence type="predicted"/>
<keyword evidence="2" id="KW-1185">Reference proteome</keyword>
<evidence type="ECO:0000313" key="1">
    <source>
        <dbReference type="EMBL" id="KAH7850726.1"/>
    </source>
</evidence>
<protein>
    <submittedName>
        <fullName evidence="1">Uncharacterized protein</fullName>
    </submittedName>
</protein>
<evidence type="ECO:0000313" key="2">
    <source>
        <dbReference type="Proteomes" id="UP000828048"/>
    </source>
</evidence>
<dbReference type="Proteomes" id="UP000828048">
    <property type="component" value="Chromosome 8"/>
</dbReference>
<sequence>MLMAPIQNTVHYCCVSKDGRILYAHINGGDHEIEKLAALCLERTPPYHKWYFQTMGGKIFGFLAEDGYVYFAIVQEGVGNSGVLRFLEHIRDEVRKLANKSFLSRNISSVGSLCIQEQLVPSVHQLITSLEHVSQTAGNEWPAEASSQHRAEFSPSLNYDANGQVEVATSTKVPLLTSKSNKQEKKKKKTKDHVIAMRDIELEEHHNATDRVVKVDKETLDSDCRSGVASTVSSQKDFALMRTRSGNKSFRKKWCRQVRIVLAVDAARLYPVLWTGNSVTGRGGALDGGNSGVGSHAGDLAFIHRRENTDLGLEDSCCFI</sequence>
<comment type="caution">
    <text evidence="1">The sequence shown here is derived from an EMBL/GenBank/DDBJ whole genome shotgun (WGS) entry which is preliminary data.</text>
</comment>
<reference evidence="1 2" key="1">
    <citation type="journal article" date="2021" name="Hortic Res">
        <title>High-quality reference genome and annotation aids understanding of berry development for evergreen blueberry (Vaccinium darrowii).</title>
        <authorList>
            <person name="Yu J."/>
            <person name="Hulse-Kemp A.M."/>
            <person name="Babiker E."/>
            <person name="Staton M."/>
        </authorList>
    </citation>
    <scope>NUCLEOTIDE SEQUENCE [LARGE SCALE GENOMIC DNA]</scope>
    <source>
        <strain evidence="2">cv. NJ 8807/NJ 8810</strain>
        <tissue evidence="1">Young leaf</tissue>
    </source>
</reference>
<dbReference type="EMBL" id="CM037158">
    <property type="protein sequence ID" value="KAH7850726.1"/>
    <property type="molecule type" value="Genomic_DNA"/>
</dbReference>